<evidence type="ECO:0000313" key="2">
    <source>
        <dbReference type="EMBL" id="NME70570.1"/>
    </source>
</evidence>
<dbReference type="AlphaFoldDB" id="A0A7X9XBB7"/>
<dbReference type="Pfam" id="PF10686">
    <property type="entry name" value="YAcAr"/>
    <property type="match status" value="1"/>
</dbReference>
<dbReference type="InterPro" id="IPR019627">
    <property type="entry name" value="YAcAr"/>
</dbReference>
<dbReference type="Proteomes" id="UP000576082">
    <property type="component" value="Unassembled WGS sequence"/>
</dbReference>
<protein>
    <submittedName>
        <fullName evidence="2">DUF2493 domain-containing protein</fullName>
    </submittedName>
</protein>
<name>A0A7X9XBB7_9BACT</name>
<proteinExistence type="predicted"/>
<feature type="domain" description="YspA cpYpsA-related SLOG" evidence="1">
    <location>
        <begin position="10"/>
        <end position="77"/>
    </location>
</feature>
<organism evidence="2 3">
    <name type="scientific">Flammeovirga aprica JL-4</name>
    <dbReference type="NCBI Taxonomy" id="694437"/>
    <lineage>
        <taxon>Bacteria</taxon>
        <taxon>Pseudomonadati</taxon>
        <taxon>Bacteroidota</taxon>
        <taxon>Cytophagia</taxon>
        <taxon>Cytophagales</taxon>
        <taxon>Flammeovirgaceae</taxon>
        <taxon>Flammeovirga</taxon>
    </lineage>
</organism>
<evidence type="ECO:0000259" key="1">
    <source>
        <dbReference type="Pfam" id="PF10686"/>
    </source>
</evidence>
<accession>A0A7X9XBB7</accession>
<sequence length="135" mass="15243">MNHKVLKKHRIIIAGTRSFDDYSKLEKEVLLFIQQHHLPMNEIQIVSGACRGADQLGERFAENHNLPVKQFLADWSKGKIAGPLRNQEMAKYGTHLVCFWDGVSTGAKGMCRVAFKEGVKVKVVKYGRGESLTLF</sequence>
<reference evidence="2 3" key="1">
    <citation type="submission" date="2020-04" db="EMBL/GenBank/DDBJ databases">
        <title>Flammeovirga sp. SR4, a novel species isolated from seawater.</title>
        <authorList>
            <person name="Wang X."/>
        </authorList>
    </citation>
    <scope>NUCLEOTIDE SEQUENCE [LARGE SCALE GENOMIC DNA]</scope>
    <source>
        <strain evidence="2 3">ATCC 23126</strain>
    </source>
</reference>
<comment type="caution">
    <text evidence="2">The sequence shown here is derived from an EMBL/GenBank/DDBJ whole genome shotgun (WGS) entry which is preliminary data.</text>
</comment>
<dbReference type="RefSeq" id="WP_169658803.1">
    <property type="nucleotide sequence ID" value="NZ_JABANE010000067.1"/>
</dbReference>
<gene>
    <name evidence="2" type="ORF">HHU12_21520</name>
</gene>
<evidence type="ECO:0000313" key="3">
    <source>
        <dbReference type="Proteomes" id="UP000576082"/>
    </source>
</evidence>
<dbReference type="EMBL" id="JABANE010000067">
    <property type="protein sequence ID" value="NME70570.1"/>
    <property type="molecule type" value="Genomic_DNA"/>
</dbReference>
<keyword evidence="3" id="KW-1185">Reference proteome</keyword>